<evidence type="ECO:0000313" key="1">
    <source>
        <dbReference type="EMBL" id="OGD57436.1"/>
    </source>
</evidence>
<organism evidence="1 2">
    <name type="scientific">Candidatus Berkelbacteria bacterium RBG_13_40_8</name>
    <dbReference type="NCBI Taxonomy" id="1797467"/>
    <lineage>
        <taxon>Bacteria</taxon>
        <taxon>Candidatus Berkelbacteria</taxon>
    </lineage>
</organism>
<evidence type="ECO:0008006" key="3">
    <source>
        <dbReference type="Google" id="ProtNLM"/>
    </source>
</evidence>
<reference evidence="1 2" key="1">
    <citation type="journal article" date="2016" name="Nat. Commun.">
        <title>Thousands of microbial genomes shed light on interconnected biogeochemical processes in an aquifer system.</title>
        <authorList>
            <person name="Anantharaman K."/>
            <person name="Brown C.T."/>
            <person name="Hug L.A."/>
            <person name="Sharon I."/>
            <person name="Castelle C.J."/>
            <person name="Probst A.J."/>
            <person name="Thomas B.C."/>
            <person name="Singh A."/>
            <person name="Wilkins M.J."/>
            <person name="Karaoz U."/>
            <person name="Brodie E.L."/>
            <person name="Williams K.H."/>
            <person name="Hubbard S.S."/>
            <person name="Banfield J.F."/>
        </authorList>
    </citation>
    <scope>NUCLEOTIDE SEQUENCE [LARGE SCALE GENOMIC DNA]</scope>
</reference>
<dbReference type="AlphaFoldDB" id="A0A1F5DQX4"/>
<dbReference type="Proteomes" id="UP000178764">
    <property type="component" value="Unassembled WGS sequence"/>
</dbReference>
<comment type="caution">
    <text evidence="1">The sequence shown here is derived from an EMBL/GenBank/DDBJ whole genome shotgun (WGS) entry which is preliminary data.</text>
</comment>
<dbReference type="InterPro" id="IPR010662">
    <property type="entry name" value="RBBP9/YdeN"/>
</dbReference>
<dbReference type="Gene3D" id="3.40.50.1820">
    <property type="entry name" value="alpha/beta hydrolase"/>
    <property type="match status" value="1"/>
</dbReference>
<dbReference type="InterPro" id="IPR029058">
    <property type="entry name" value="AB_hydrolase_fold"/>
</dbReference>
<dbReference type="SUPFAM" id="SSF53474">
    <property type="entry name" value="alpha/beta-Hydrolases"/>
    <property type="match status" value="1"/>
</dbReference>
<name>A0A1F5DQX4_9BACT</name>
<dbReference type="GO" id="GO:0016787">
    <property type="term" value="F:hydrolase activity"/>
    <property type="evidence" value="ECO:0007669"/>
    <property type="project" value="InterPro"/>
</dbReference>
<dbReference type="PANTHER" id="PTHR15394:SF3">
    <property type="entry name" value="SERINE HYDROLASE RBBP9"/>
    <property type="match status" value="1"/>
</dbReference>
<dbReference type="PANTHER" id="PTHR15394">
    <property type="entry name" value="SERINE HYDROLASE RBBP9"/>
    <property type="match status" value="1"/>
</dbReference>
<proteinExistence type="predicted"/>
<accession>A0A1F5DQX4</accession>
<protein>
    <recommendedName>
        <fullName evidence="3">AB hydrolase-1 domain-containing protein</fullName>
    </recommendedName>
</protein>
<evidence type="ECO:0000313" key="2">
    <source>
        <dbReference type="Proteomes" id="UP000178764"/>
    </source>
</evidence>
<sequence>MIERVVIVHGHASDPARYWFESLKRYLISLDCTEVLIPKMPHPNLPSIRLWKKKLFSVLDDRFEQAVIIGHSFGGISAFRLAEVLPADRKLGAIIAVASPVKRVWNPLFPARILFREPKWKLVRLKTKKISLIYSTDDWICPHSNALYLQSKLSCELLSLDNYHHICCSHLPNQAKIFIAQTIGLSKPSE</sequence>
<gene>
    <name evidence="1" type="ORF">A2V71_03365</name>
</gene>
<dbReference type="EMBL" id="MEZT01000001">
    <property type="protein sequence ID" value="OGD57436.1"/>
    <property type="molecule type" value="Genomic_DNA"/>
</dbReference>
<dbReference type="Pfam" id="PF06821">
    <property type="entry name" value="Ser_hydrolase"/>
    <property type="match status" value="1"/>
</dbReference>